<dbReference type="OrthoDB" id="3261666at2759"/>
<evidence type="ECO:0000313" key="4">
    <source>
        <dbReference type="Proteomes" id="UP000559256"/>
    </source>
</evidence>
<evidence type="ECO:0000256" key="1">
    <source>
        <dbReference type="SAM" id="MobiDB-lite"/>
    </source>
</evidence>
<organism evidence="3 4">
    <name type="scientific">Tetrapyrgos nigripes</name>
    <dbReference type="NCBI Taxonomy" id="182062"/>
    <lineage>
        <taxon>Eukaryota</taxon>
        <taxon>Fungi</taxon>
        <taxon>Dikarya</taxon>
        <taxon>Basidiomycota</taxon>
        <taxon>Agaricomycotina</taxon>
        <taxon>Agaricomycetes</taxon>
        <taxon>Agaricomycetidae</taxon>
        <taxon>Agaricales</taxon>
        <taxon>Marasmiineae</taxon>
        <taxon>Marasmiaceae</taxon>
        <taxon>Tetrapyrgos</taxon>
    </lineage>
</organism>
<dbReference type="Proteomes" id="UP000559256">
    <property type="component" value="Unassembled WGS sequence"/>
</dbReference>
<reference evidence="3 4" key="1">
    <citation type="journal article" date="2020" name="ISME J.">
        <title>Uncovering the hidden diversity of litter-decomposition mechanisms in mushroom-forming fungi.</title>
        <authorList>
            <person name="Floudas D."/>
            <person name="Bentzer J."/>
            <person name="Ahren D."/>
            <person name="Johansson T."/>
            <person name="Persson P."/>
            <person name="Tunlid A."/>
        </authorList>
    </citation>
    <scope>NUCLEOTIDE SEQUENCE [LARGE SCALE GENOMIC DNA]</scope>
    <source>
        <strain evidence="3 4">CBS 291.85</strain>
    </source>
</reference>
<keyword evidence="2" id="KW-0472">Membrane</keyword>
<feature type="compositionally biased region" description="Basic and acidic residues" evidence="1">
    <location>
        <begin position="80"/>
        <end position="99"/>
    </location>
</feature>
<protein>
    <submittedName>
        <fullName evidence="3">Uncharacterized protein</fullName>
    </submittedName>
</protein>
<evidence type="ECO:0000313" key="3">
    <source>
        <dbReference type="EMBL" id="KAF5369577.1"/>
    </source>
</evidence>
<sequence length="369" mass="40608">MSTLAGRPPFATDEPDSFYQTPNPQRRVRQAPPPDPNSRTSAYNHYENYVGDEKHRQSGIDALGHGFMTGSMDDDDGDYDDKKLLSAKEKEAAEADKHSKLAAATGVRRQQTPSPPPQYIASPRPGYAAPIDALNNLSKPEPAAAPGGRQALNNASRNPFQSSFEAQREMSMPVPQTPHPLQPPMSPITPVFARPRKEVQIVENEKEIMRGQKEDTTLPSRGERGDDFWRRFSMVVKEENKKPSQSKTSMWLKKTQSGTNRMSRLLFCIGIFLVIIAAGAIGLGWWAAHNDDSHNQPTAIGGSAQEAGHSTSSVNAGGTASVQSSLHVSPTNTVARREVSEAQPTLLPNLFERSLHHHKSHLNRLRDLD</sequence>
<proteinExistence type="predicted"/>
<feature type="transmembrane region" description="Helical" evidence="2">
    <location>
        <begin position="265"/>
        <end position="288"/>
    </location>
</feature>
<keyword evidence="2" id="KW-1133">Transmembrane helix</keyword>
<keyword evidence="2" id="KW-0812">Transmembrane</keyword>
<dbReference type="EMBL" id="JAACJM010000013">
    <property type="protein sequence ID" value="KAF5369577.1"/>
    <property type="molecule type" value="Genomic_DNA"/>
</dbReference>
<comment type="caution">
    <text evidence="3">The sequence shown here is derived from an EMBL/GenBank/DDBJ whole genome shotgun (WGS) entry which is preliminary data.</text>
</comment>
<evidence type="ECO:0000256" key="2">
    <source>
        <dbReference type="SAM" id="Phobius"/>
    </source>
</evidence>
<feature type="region of interest" description="Disordered" evidence="1">
    <location>
        <begin position="1"/>
        <end position="156"/>
    </location>
</feature>
<keyword evidence="4" id="KW-1185">Reference proteome</keyword>
<gene>
    <name evidence="3" type="ORF">D9758_002486</name>
</gene>
<accession>A0A8H5LU25</accession>
<dbReference type="AlphaFoldDB" id="A0A8H5LU25"/>
<name>A0A8H5LU25_9AGAR</name>
<feature type="compositionally biased region" description="Polar residues" evidence="1">
    <location>
        <begin position="308"/>
        <end position="332"/>
    </location>
</feature>
<feature type="region of interest" description="Disordered" evidence="1">
    <location>
        <begin position="297"/>
        <end position="332"/>
    </location>
</feature>